<gene>
    <name evidence="2" type="ORF">LWI28_008776</name>
</gene>
<reference evidence="2" key="2">
    <citation type="submission" date="2023-02" db="EMBL/GenBank/DDBJ databases">
        <authorList>
            <person name="Swenson N.G."/>
            <person name="Wegrzyn J.L."/>
            <person name="Mcevoy S.L."/>
        </authorList>
    </citation>
    <scope>NUCLEOTIDE SEQUENCE</scope>
    <source>
        <strain evidence="2">91603</strain>
        <tissue evidence="2">Leaf</tissue>
    </source>
</reference>
<comment type="caution">
    <text evidence="2">The sequence shown here is derived from an EMBL/GenBank/DDBJ whole genome shotgun (WGS) entry which is preliminary data.</text>
</comment>
<evidence type="ECO:0000256" key="1">
    <source>
        <dbReference type="SAM" id="MobiDB-lite"/>
    </source>
</evidence>
<evidence type="ECO:0000313" key="3">
    <source>
        <dbReference type="Proteomes" id="UP001064489"/>
    </source>
</evidence>
<sequence length="253" mass="29041">MSVMMSPTPVELEFCGKINIKTHISESISPELEQRAYRGCEVCSKFSDNYHVKLLGDKAMFCVHLEEDVSVKSTMFLLSEANPPLRFARRTRTQSLAPLVEQSGKVLSLCTLLSPLVPLSENNIFKAFVNLCFEDKFNKAFDYICYFDPWNYYLFPGGFQRKASHQRSSSRVSSKRMTPERKRRAFGDVKRSSRRDWRLDSMFSTLMLARRLPMVPVLSSAAKIPFPGVAMYLAFWISSSGEYQNKAFGYRDI</sequence>
<proteinExistence type="predicted"/>
<feature type="compositionally biased region" description="Low complexity" evidence="1">
    <location>
        <begin position="166"/>
        <end position="176"/>
    </location>
</feature>
<evidence type="ECO:0000313" key="2">
    <source>
        <dbReference type="EMBL" id="KAI9185608.1"/>
    </source>
</evidence>
<dbReference type="Proteomes" id="UP001064489">
    <property type="component" value="Chromosome 3"/>
</dbReference>
<reference evidence="2" key="1">
    <citation type="journal article" date="2022" name="Plant J.">
        <title>Strategies of tolerance reflected in two North American maple genomes.</title>
        <authorList>
            <person name="McEvoy S.L."/>
            <person name="Sezen U.U."/>
            <person name="Trouern-Trend A."/>
            <person name="McMahon S.M."/>
            <person name="Schaberg P.G."/>
            <person name="Yang J."/>
            <person name="Wegrzyn J.L."/>
            <person name="Swenson N.G."/>
        </authorList>
    </citation>
    <scope>NUCLEOTIDE SEQUENCE</scope>
    <source>
        <strain evidence="2">91603</strain>
    </source>
</reference>
<accession>A0AAD5J504</accession>
<feature type="region of interest" description="Disordered" evidence="1">
    <location>
        <begin position="166"/>
        <end position="185"/>
    </location>
</feature>
<protein>
    <submittedName>
        <fullName evidence="2">Uncharacterized protein</fullName>
    </submittedName>
</protein>
<dbReference type="AlphaFoldDB" id="A0AAD5J504"/>
<organism evidence="2 3">
    <name type="scientific">Acer negundo</name>
    <name type="common">Box elder</name>
    <dbReference type="NCBI Taxonomy" id="4023"/>
    <lineage>
        <taxon>Eukaryota</taxon>
        <taxon>Viridiplantae</taxon>
        <taxon>Streptophyta</taxon>
        <taxon>Embryophyta</taxon>
        <taxon>Tracheophyta</taxon>
        <taxon>Spermatophyta</taxon>
        <taxon>Magnoliopsida</taxon>
        <taxon>eudicotyledons</taxon>
        <taxon>Gunneridae</taxon>
        <taxon>Pentapetalae</taxon>
        <taxon>rosids</taxon>
        <taxon>malvids</taxon>
        <taxon>Sapindales</taxon>
        <taxon>Sapindaceae</taxon>
        <taxon>Hippocastanoideae</taxon>
        <taxon>Acereae</taxon>
        <taxon>Acer</taxon>
    </lineage>
</organism>
<name>A0AAD5J504_ACENE</name>
<dbReference type="EMBL" id="JAJSOW010000100">
    <property type="protein sequence ID" value="KAI9185608.1"/>
    <property type="molecule type" value="Genomic_DNA"/>
</dbReference>
<keyword evidence="3" id="KW-1185">Reference proteome</keyword>